<dbReference type="AlphaFoldDB" id="A0A6D2I236"/>
<feature type="domain" description="AATF leucine zipper-containing" evidence="4">
    <location>
        <begin position="141"/>
        <end position="272"/>
    </location>
</feature>
<dbReference type="Pfam" id="PF13339">
    <property type="entry name" value="AATF-Che1"/>
    <property type="match status" value="1"/>
</dbReference>
<keyword evidence="6" id="KW-1185">Reference proteome</keyword>
<proteinExistence type="inferred from homology"/>
<dbReference type="Proteomes" id="UP000467841">
    <property type="component" value="Unassembled WGS sequence"/>
</dbReference>
<gene>
    <name evidence="5" type="ORF">MERR_LOCUS9719</name>
</gene>
<reference evidence="5" key="1">
    <citation type="submission" date="2020-01" db="EMBL/GenBank/DDBJ databases">
        <authorList>
            <person name="Mishra B."/>
        </authorList>
    </citation>
    <scope>NUCLEOTIDE SEQUENCE [LARGE SCALE GENOMIC DNA]</scope>
</reference>
<evidence type="ECO:0008006" key="7">
    <source>
        <dbReference type="Google" id="ProtNLM"/>
    </source>
</evidence>
<organism evidence="5 6">
    <name type="scientific">Microthlaspi erraticum</name>
    <dbReference type="NCBI Taxonomy" id="1685480"/>
    <lineage>
        <taxon>Eukaryota</taxon>
        <taxon>Viridiplantae</taxon>
        <taxon>Streptophyta</taxon>
        <taxon>Embryophyta</taxon>
        <taxon>Tracheophyta</taxon>
        <taxon>Spermatophyta</taxon>
        <taxon>Magnoliopsida</taxon>
        <taxon>eudicotyledons</taxon>
        <taxon>Gunneridae</taxon>
        <taxon>Pentapetalae</taxon>
        <taxon>rosids</taxon>
        <taxon>malvids</taxon>
        <taxon>Brassicales</taxon>
        <taxon>Brassicaceae</taxon>
        <taxon>Coluteocarpeae</taxon>
        <taxon>Microthlaspi</taxon>
    </lineage>
</organism>
<feature type="compositionally biased region" description="Basic residues" evidence="2">
    <location>
        <begin position="1"/>
        <end position="10"/>
    </location>
</feature>
<dbReference type="Pfam" id="PF08164">
    <property type="entry name" value="TRAUB"/>
    <property type="match status" value="1"/>
</dbReference>
<feature type="compositionally biased region" description="Basic and acidic residues" evidence="2">
    <location>
        <begin position="238"/>
        <end position="249"/>
    </location>
</feature>
<dbReference type="InterPro" id="IPR025160">
    <property type="entry name" value="AATF"/>
</dbReference>
<evidence type="ECO:0000256" key="1">
    <source>
        <dbReference type="ARBA" id="ARBA00008966"/>
    </source>
</evidence>
<evidence type="ECO:0000259" key="3">
    <source>
        <dbReference type="Pfam" id="PF08164"/>
    </source>
</evidence>
<feature type="compositionally biased region" description="Basic and acidic residues" evidence="2">
    <location>
        <begin position="95"/>
        <end position="110"/>
    </location>
</feature>
<comment type="similarity">
    <text evidence="1">Belongs to the AATF family.</text>
</comment>
<feature type="compositionally biased region" description="Polar residues" evidence="2">
    <location>
        <begin position="221"/>
        <end position="234"/>
    </location>
</feature>
<dbReference type="PANTHER" id="PTHR15565:SF0">
    <property type="entry name" value="PROTEIN AATF"/>
    <property type="match status" value="1"/>
</dbReference>
<feature type="compositionally biased region" description="Acidic residues" evidence="2">
    <location>
        <begin position="16"/>
        <end position="94"/>
    </location>
</feature>
<evidence type="ECO:0000313" key="6">
    <source>
        <dbReference type="Proteomes" id="UP000467841"/>
    </source>
</evidence>
<dbReference type="InterPro" id="IPR039223">
    <property type="entry name" value="AATF/Bfr2"/>
</dbReference>
<name>A0A6D2I236_9BRAS</name>
<dbReference type="GO" id="GO:0005730">
    <property type="term" value="C:nucleolus"/>
    <property type="evidence" value="ECO:0007669"/>
    <property type="project" value="TreeGrafter"/>
</dbReference>
<comment type="caution">
    <text evidence="5">The sequence shown here is derived from an EMBL/GenBank/DDBJ whole genome shotgun (WGS) entry which is preliminary data.</text>
</comment>
<feature type="domain" description="Apoptosis-antagonizing transcription factor C-terminal" evidence="3">
    <location>
        <begin position="351"/>
        <end position="433"/>
    </location>
</feature>
<evidence type="ECO:0000259" key="4">
    <source>
        <dbReference type="Pfam" id="PF13339"/>
    </source>
</evidence>
<feature type="region of interest" description="Disordered" evidence="2">
    <location>
        <begin position="1"/>
        <end position="119"/>
    </location>
</feature>
<evidence type="ECO:0000313" key="5">
    <source>
        <dbReference type="EMBL" id="CAA7022484.1"/>
    </source>
</evidence>
<accession>A0A6D2I236</accession>
<dbReference type="OrthoDB" id="5783963at2759"/>
<dbReference type="PANTHER" id="PTHR15565">
    <property type="entry name" value="AATF PROTEIN APOPTOSIS ANTAGONIZING TRANSCRIPTION FACTOR"/>
    <property type="match status" value="1"/>
</dbReference>
<feature type="region of interest" description="Disordered" evidence="2">
    <location>
        <begin position="220"/>
        <end position="249"/>
    </location>
</feature>
<evidence type="ECO:0000256" key="2">
    <source>
        <dbReference type="SAM" id="MobiDB-lite"/>
    </source>
</evidence>
<sequence length="444" mass="50219">MAGGSKRSKRARLDDSESEDISDEENLQVEGEIEDDKFPDGIEDDEGDSMEDDDDEGESDEDEEGEGDSEKDDDEGDNKEEKDGESDGFEDGNDEESKSGDEDNEGNKDAEMEELEKEYVELRSQEQDILKNLKRDKGEGAAKGQAVKNQKVLWDRTLELRFLLQKSFSSSNRLPQEAVKSCFCSEDEKVSTAYTDLITSSKKTLDSLLELQEALLEKNPSVDQQVNGTATSVGSESSKSDAEDSDEWQRISDLQKRMSVFRNKAVDKWQRRTQVTTGAAAIKGKLHAFNQNVSEQVASYMRDPSRMIKQMQQSRSTVAVFGTVPKEAMEPNQEEKQVEGDPELVEDAELYQQLLKEFLETIDPASSGIFWYIAEAAFYVMKKFQTKKSRLVDRRASECRKIRYNVHEKMVNFMAPRPVRIPPNTADLLKNLFGLKTRNVPSEA</sequence>
<dbReference type="InterPro" id="IPR012617">
    <property type="entry name" value="AATF_C"/>
</dbReference>
<protein>
    <recommendedName>
        <fullName evidence="7">AATF leucine zipper-containing domain-containing protein</fullName>
    </recommendedName>
</protein>
<dbReference type="EMBL" id="CACVBM020000699">
    <property type="protein sequence ID" value="CAA7022484.1"/>
    <property type="molecule type" value="Genomic_DNA"/>
</dbReference>